<protein>
    <submittedName>
        <fullName evidence="1">Predicted component of the type VI protein secretion system</fullName>
    </submittedName>
</protein>
<accession>A0A1I2BFC7</accession>
<keyword evidence="2" id="KW-1185">Reference proteome</keyword>
<dbReference type="AlphaFoldDB" id="A0A1I2BFC7"/>
<reference evidence="2" key="1">
    <citation type="submission" date="2016-10" db="EMBL/GenBank/DDBJ databases">
        <authorList>
            <person name="Varghese N."/>
            <person name="Submissions S."/>
        </authorList>
    </citation>
    <scope>NUCLEOTIDE SEQUENCE [LARGE SCALE GENOMIC DNA]</scope>
    <source>
        <strain evidence="2">ATCC 25963</strain>
    </source>
</reference>
<sequence length="532" mass="54486">MQPSTFNSPRLRFLVAGPLSPRPSGRRGRILLAELAERLTQSPLTLDVDVGPALGAAGELKIKAKFSRFRDFSVAEVVQQSLGELHRLRERLIAPSGRPRSDELLATIARLAGRGPLHAEIAACFAPPPPKPAEPGGGDLVEELLARGSAAPKSAASSAIDAVVRGSVQSTPAGAAAEPSRAAHAALSAALARAAAAVLADPTLRAAELRWRGLRLFLGQCPRDQDLDVELLDVDAAGLPAALAELGELDPLARPDAVFLLDPVGSLAEAAALAEVAADLHAPVCAELAPAALGRADTAAIAASVEKGEDLGEEFAALRDNPASRWLALVLNGPVLAAETTPAGERVVAGGAALAVAALLATSLRLGGTFARLGRDAELRAPATLSFRHGQEDIPIGTAAPCSAETQLALARRGLVAVGGPQQSDLLTLAASPTLHRSEEASTLAGQLLVGRTVRFALWVRERVPAGASAEQAADAVTRAAALMLLPGTPIRPRFGAALTQGESGPELKIGASYPAALTGAPVTLSFALPLS</sequence>
<evidence type="ECO:0000313" key="2">
    <source>
        <dbReference type="Proteomes" id="UP000199400"/>
    </source>
</evidence>
<proteinExistence type="predicted"/>
<dbReference type="STRING" id="54.SAMN02745121_04653"/>
<name>A0A1I2BFC7_9BACT</name>
<dbReference type="RefSeq" id="WP_096326380.1">
    <property type="nucleotide sequence ID" value="NZ_FOMX01000015.1"/>
</dbReference>
<dbReference type="EMBL" id="FOMX01000015">
    <property type="protein sequence ID" value="SFE54855.1"/>
    <property type="molecule type" value="Genomic_DNA"/>
</dbReference>
<dbReference type="Proteomes" id="UP000199400">
    <property type="component" value="Unassembled WGS sequence"/>
</dbReference>
<gene>
    <name evidence="1" type="ORF">SAMN02745121_04653</name>
</gene>
<evidence type="ECO:0000313" key="1">
    <source>
        <dbReference type="EMBL" id="SFE54855.1"/>
    </source>
</evidence>
<organism evidence="1 2">
    <name type="scientific">Nannocystis exedens</name>
    <dbReference type="NCBI Taxonomy" id="54"/>
    <lineage>
        <taxon>Bacteria</taxon>
        <taxon>Pseudomonadati</taxon>
        <taxon>Myxococcota</taxon>
        <taxon>Polyangia</taxon>
        <taxon>Nannocystales</taxon>
        <taxon>Nannocystaceae</taxon>
        <taxon>Nannocystis</taxon>
    </lineage>
</organism>
<dbReference type="OrthoDB" id="5523034at2"/>